<proteinExistence type="predicted"/>
<dbReference type="EMBL" id="LAVV01011052">
    <property type="protein sequence ID" value="KNZ48242.1"/>
    <property type="molecule type" value="Genomic_DNA"/>
</dbReference>
<evidence type="ECO:0000313" key="1">
    <source>
        <dbReference type="EMBL" id="KNZ48242.1"/>
    </source>
</evidence>
<comment type="caution">
    <text evidence="1">The sequence shown here is derived from an EMBL/GenBank/DDBJ whole genome shotgun (WGS) entry which is preliminary data.</text>
</comment>
<keyword evidence="2" id="KW-1185">Reference proteome</keyword>
<sequence>MRLYSFLPFLRMRFTCKLYFLQQILLKRTSYLDQIFYKINVIISIRTLHYIQIFRRWSKPRLDNGVKKVLLRNAPMIPNKLKGNNGSEKKIDHLGRRTLKNIAYEYDTTDRRSILVLVAQKVAVCALCFACCYNMAQATNPQELYKHIPFYTPNHSSIPFSSIITIQAVFPLFTLLIPYPLAYFFHPCLFVCNVTIAMHHLHKSQPATQQGCSQQGEMEQSEWMLDGMHLMSKSYQSSLREHTKAKHLANLNNNKESRYQRRKIIEMDQICNKDGMNKERWTIDSNSTFTQQSTYHLRKEMYSSLSFRFLISQLLPQLTLLTREQHSTKLKFPTYEKPIHSLQSFFCTFSFHEVYLGEKKKKEEENEEFKKWEPQAPTKSKIDETKISCHNNNTNRKKWEERRKCLFCFVSFS</sequence>
<protein>
    <submittedName>
        <fullName evidence="1">Uncharacterized protein</fullName>
    </submittedName>
</protein>
<accession>A0A0L6UIY2</accession>
<gene>
    <name evidence="1" type="ORF">VP01_57g2</name>
</gene>
<reference evidence="1 2" key="1">
    <citation type="submission" date="2015-08" db="EMBL/GenBank/DDBJ databases">
        <title>Next Generation Sequencing and Analysis of the Genome of Puccinia sorghi L Schw, the Causal Agent of Maize Common Rust.</title>
        <authorList>
            <person name="Rochi L."/>
            <person name="Burguener G."/>
            <person name="Darino M."/>
            <person name="Turjanski A."/>
            <person name="Kreff E."/>
            <person name="Dieguez M.J."/>
            <person name="Sacco F."/>
        </authorList>
    </citation>
    <scope>NUCLEOTIDE SEQUENCE [LARGE SCALE GENOMIC DNA]</scope>
    <source>
        <strain evidence="1 2">RO10H11247</strain>
    </source>
</reference>
<organism evidence="1 2">
    <name type="scientific">Puccinia sorghi</name>
    <dbReference type="NCBI Taxonomy" id="27349"/>
    <lineage>
        <taxon>Eukaryota</taxon>
        <taxon>Fungi</taxon>
        <taxon>Dikarya</taxon>
        <taxon>Basidiomycota</taxon>
        <taxon>Pucciniomycotina</taxon>
        <taxon>Pucciniomycetes</taxon>
        <taxon>Pucciniales</taxon>
        <taxon>Pucciniaceae</taxon>
        <taxon>Puccinia</taxon>
    </lineage>
</organism>
<dbReference type="AlphaFoldDB" id="A0A0L6UIY2"/>
<dbReference type="Proteomes" id="UP000037035">
    <property type="component" value="Unassembled WGS sequence"/>
</dbReference>
<evidence type="ECO:0000313" key="2">
    <source>
        <dbReference type="Proteomes" id="UP000037035"/>
    </source>
</evidence>
<dbReference type="VEuPathDB" id="FungiDB:VP01_57g2"/>
<name>A0A0L6UIY2_9BASI</name>